<comment type="subcellular location">
    <subcellularLocation>
        <location evidence="1">Bacterial microcompartment</location>
    </subcellularLocation>
</comment>
<evidence type="ECO:0000256" key="1">
    <source>
        <dbReference type="ARBA" id="ARBA00024322"/>
    </source>
</evidence>
<keyword evidence="2" id="KW-1283">Bacterial microcompartment</keyword>
<dbReference type="GO" id="GO:0031469">
    <property type="term" value="C:bacterial microcompartment"/>
    <property type="evidence" value="ECO:0007669"/>
    <property type="project" value="UniProtKB-SubCell"/>
</dbReference>
<comment type="similarity">
    <text evidence="3">Belongs to the bacterial microcompartments protein family.</text>
</comment>
<dbReference type="InterPro" id="IPR037233">
    <property type="entry name" value="CcmK-like_sf"/>
</dbReference>
<dbReference type="STRING" id="1742358.GCA_001439605_00059"/>
<feature type="domain" description="BMC" evidence="5">
    <location>
        <begin position="6"/>
        <end position="93"/>
    </location>
</feature>
<evidence type="ECO:0000256" key="3">
    <source>
        <dbReference type="PROSITE-ProRule" id="PRU01278"/>
    </source>
</evidence>
<dbReference type="PROSITE" id="PS51930">
    <property type="entry name" value="BMC_2"/>
    <property type="match status" value="1"/>
</dbReference>
<dbReference type="Proteomes" id="UP000293846">
    <property type="component" value="Unassembled WGS sequence"/>
</dbReference>
<dbReference type="RefSeq" id="WP_082631720.1">
    <property type="nucleotide sequence ID" value="NZ_CP183326.1"/>
</dbReference>
<name>A0A4R1B0K2_9BACI</name>
<evidence type="ECO:0000256" key="4">
    <source>
        <dbReference type="SAM" id="MobiDB-lite"/>
    </source>
</evidence>
<accession>A0A4R1B0K2</accession>
<dbReference type="CDD" id="cd06169">
    <property type="entry name" value="BMC"/>
    <property type="match status" value="1"/>
</dbReference>
<dbReference type="PANTHER" id="PTHR33941:SF11">
    <property type="entry name" value="BACTERIAL MICROCOMPARTMENT SHELL PROTEIN PDUJ"/>
    <property type="match status" value="1"/>
</dbReference>
<dbReference type="SMART" id="SM00877">
    <property type="entry name" value="BMC"/>
    <property type="match status" value="1"/>
</dbReference>
<dbReference type="EMBL" id="SJTH01000012">
    <property type="protein sequence ID" value="TCJ03963.1"/>
    <property type="molecule type" value="Genomic_DNA"/>
</dbReference>
<sequence length="124" mass="13584">MTNYEALGVIETQYFTVAMELLDQMCKTSDVELLASENYLGGRLVTLIVGGSFSDVDVAVQAAKQAAEHKANNPLKMALVISNPHSEIMKYIVSSQPNMTVEDTELESLKTENSKGKKKTAKKN</sequence>
<dbReference type="InterPro" id="IPR050575">
    <property type="entry name" value="BMC_shell"/>
</dbReference>
<protein>
    <submittedName>
        <fullName evidence="6">BMC domain-containing protein</fullName>
    </submittedName>
</protein>
<proteinExistence type="inferred from homology"/>
<dbReference type="InterPro" id="IPR000249">
    <property type="entry name" value="BMC_dom"/>
</dbReference>
<comment type="caution">
    <text evidence="6">The sequence shown here is derived from an EMBL/GenBank/DDBJ whole genome shotgun (WGS) entry which is preliminary data.</text>
</comment>
<evidence type="ECO:0000259" key="5">
    <source>
        <dbReference type="PROSITE" id="PS51930"/>
    </source>
</evidence>
<dbReference type="SUPFAM" id="SSF143414">
    <property type="entry name" value="CcmK-like"/>
    <property type="match status" value="1"/>
</dbReference>
<evidence type="ECO:0000256" key="2">
    <source>
        <dbReference type="ARBA" id="ARBA00024446"/>
    </source>
</evidence>
<dbReference type="PANTHER" id="PTHR33941">
    <property type="entry name" value="PROPANEDIOL UTILIZATION PROTEIN PDUA"/>
    <property type="match status" value="1"/>
</dbReference>
<keyword evidence="7" id="KW-1185">Reference proteome</keyword>
<gene>
    <name evidence="6" type="ORF">E0Y62_12395</name>
</gene>
<dbReference type="InterPro" id="IPR044872">
    <property type="entry name" value="CcmK/CsoS1_BMC"/>
</dbReference>
<evidence type="ECO:0000313" key="7">
    <source>
        <dbReference type="Proteomes" id="UP000293846"/>
    </source>
</evidence>
<feature type="region of interest" description="Disordered" evidence="4">
    <location>
        <begin position="103"/>
        <end position="124"/>
    </location>
</feature>
<dbReference type="AlphaFoldDB" id="A0A4R1B0K2"/>
<reference evidence="6 7" key="1">
    <citation type="submission" date="2019-03" db="EMBL/GenBank/DDBJ databases">
        <authorList>
            <person name="Jensen L."/>
            <person name="Storgaard J."/>
            <person name="Sulaj E."/>
            <person name="Schramm A."/>
            <person name="Marshall I.P.G."/>
        </authorList>
    </citation>
    <scope>NUCLEOTIDE SEQUENCE [LARGE SCALE GENOMIC DNA]</scope>
    <source>
        <strain evidence="6 7">2017H2G3</strain>
    </source>
</reference>
<dbReference type="Pfam" id="PF00936">
    <property type="entry name" value="BMC"/>
    <property type="match status" value="1"/>
</dbReference>
<organism evidence="6 7">
    <name type="scientific">Cytobacillus praedii</name>
    <dbReference type="NCBI Taxonomy" id="1742358"/>
    <lineage>
        <taxon>Bacteria</taxon>
        <taxon>Bacillati</taxon>
        <taxon>Bacillota</taxon>
        <taxon>Bacilli</taxon>
        <taxon>Bacillales</taxon>
        <taxon>Bacillaceae</taxon>
        <taxon>Cytobacillus</taxon>
    </lineage>
</organism>
<dbReference type="OrthoDB" id="9812608at2"/>
<dbReference type="Gene3D" id="3.30.70.1710">
    <property type="match status" value="1"/>
</dbReference>
<evidence type="ECO:0000313" key="6">
    <source>
        <dbReference type="EMBL" id="TCJ03963.1"/>
    </source>
</evidence>